<dbReference type="Pfam" id="PF13399">
    <property type="entry name" value="LytR_C"/>
    <property type="match status" value="1"/>
</dbReference>
<gene>
    <name evidence="3" type="ORF">A3A05_00630</name>
</gene>
<name>A0A1F6WVL1_9BACT</name>
<sequence>MKLKDINFSTIIQKIKSMRLSDFTYGSVVLALLIVVIISFIYSANFIVKNINKIFSPGDDGNAQALNMENYLLVVKRLNLPVNTVSENTDAPIVEPVTPPIEIPADTSIPTIETPAETPESIAPIIDKKSITINILNSTTKKGVAATLAKALTDAGFSAATTGNEKKLYALTTIIVSDAKKDYTPSVLEVVSKSYPQAVTESASGVTEFDVTIIIGKE</sequence>
<proteinExistence type="predicted"/>
<evidence type="ECO:0000256" key="1">
    <source>
        <dbReference type="SAM" id="Phobius"/>
    </source>
</evidence>
<protein>
    <recommendedName>
        <fullName evidence="2">LytR/CpsA/Psr regulator C-terminal domain-containing protein</fullName>
    </recommendedName>
</protein>
<evidence type="ECO:0000259" key="2">
    <source>
        <dbReference type="Pfam" id="PF13399"/>
    </source>
</evidence>
<feature type="transmembrane region" description="Helical" evidence="1">
    <location>
        <begin position="20"/>
        <end position="42"/>
    </location>
</feature>
<dbReference type="Gene3D" id="3.30.70.2390">
    <property type="match status" value="1"/>
</dbReference>
<keyword evidence="1" id="KW-1133">Transmembrane helix</keyword>
<dbReference type="InterPro" id="IPR027381">
    <property type="entry name" value="LytR/CpsA/Psr_C"/>
</dbReference>
<dbReference type="Proteomes" id="UP000176187">
    <property type="component" value="Unassembled WGS sequence"/>
</dbReference>
<organism evidence="3 4">
    <name type="scientific">Candidatus Nomurabacteria bacterium RIFCSPLOWO2_01_FULL_41_12</name>
    <dbReference type="NCBI Taxonomy" id="1801774"/>
    <lineage>
        <taxon>Bacteria</taxon>
        <taxon>Candidatus Nomuraibacteriota</taxon>
    </lineage>
</organism>
<feature type="domain" description="LytR/CpsA/Psr regulator C-terminal" evidence="2">
    <location>
        <begin position="130"/>
        <end position="217"/>
    </location>
</feature>
<keyword evidence="1" id="KW-0472">Membrane</keyword>
<dbReference type="STRING" id="1801774.A3A05_00630"/>
<accession>A0A1F6WVL1</accession>
<reference evidence="3 4" key="1">
    <citation type="journal article" date="2016" name="Nat. Commun.">
        <title>Thousands of microbial genomes shed light on interconnected biogeochemical processes in an aquifer system.</title>
        <authorList>
            <person name="Anantharaman K."/>
            <person name="Brown C.T."/>
            <person name="Hug L.A."/>
            <person name="Sharon I."/>
            <person name="Castelle C.J."/>
            <person name="Probst A.J."/>
            <person name="Thomas B.C."/>
            <person name="Singh A."/>
            <person name="Wilkins M.J."/>
            <person name="Karaoz U."/>
            <person name="Brodie E.L."/>
            <person name="Williams K.H."/>
            <person name="Hubbard S.S."/>
            <person name="Banfield J.F."/>
        </authorList>
    </citation>
    <scope>NUCLEOTIDE SEQUENCE [LARGE SCALE GENOMIC DNA]</scope>
</reference>
<dbReference type="EMBL" id="MFUY01000020">
    <property type="protein sequence ID" value="OGI85854.1"/>
    <property type="molecule type" value="Genomic_DNA"/>
</dbReference>
<comment type="caution">
    <text evidence="3">The sequence shown here is derived from an EMBL/GenBank/DDBJ whole genome shotgun (WGS) entry which is preliminary data.</text>
</comment>
<evidence type="ECO:0000313" key="3">
    <source>
        <dbReference type="EMBL" id="OGI85854.1"/>
    </source>
</evidence>
<dbReference type="AlphaFoldDB" id="A0A1F6WVL1"/>
<keyword evidence="1" id="KW-0812">Transmembrane</keyword>
<evidence type="ECO:0000313" key="4">
    <source>
        <dbReference type="Proteomes" id="UP000176187"/>
    </source>
</evidence>